<accession>Q01UN1</accession>
<dbReference type="Pfam" id="PF06439">
    <property type="entry name" value="3keto-disac_hyd"/>
    <property type="match status" value="1"/>
</dbReference>
<dbReference type="InterPro" id="IPR010496">
    <property type="entry name" value="AL/BT2_dom"/>
</dbReference>
<dbReference type="GO" id="GO:0016787">
    <property type="term" value="F:hydrolase activity"/>
    <property type="evidence" value="ECO:0007669"/>
    <property type="project" value="InterPro"/>
</dbReference>
<dbReference type="STRING" id="234267.Acid_5692"/>
<proteinExistence type="predicted"/>
<dbReference type="EMBL" id="CP000473">
    <property type="protein sequence ID" value="ABJ86639.1"/>
    <property type="molecule type" value="Genomic_DNA"/>
</dbReference>
<gene>
    <name evidence="2" type="ordered locus">Acid_5692</name>
</gene>
<protein>
    <recommendedName>
        <fullName evidence="1">3-keto-alpha-glucoside-1,2-lyase/3-keto-2-hydroxy-glucal hydratase domain-containing protein</fullName>
    </recommendedName>
</protein>
<dbReference type="eggNOG" id="COG1413">
    <property type="taxonomic scope" value="Bacteria"/>
</dbReference>
<evidence type="ECO:0000259" key="1">
    <source>
        <dbReference type="Pfam" id="PF06439"/>
    </source>
</evidence>
<name>Q01UN1_SOLUE</name>
<evidence type="ECO:0000313" key="2">
    <source>
        <dbReference type="EMBL" id="ABJ86639.1"/>
    </source>
</evidence>
<sequence length="243" mass="27656">MTAQEKAAGWKLLFDGKSYKNWEDPTKKSPPSNAFTIEDGCIKSLPKANIDEDLFTKQRFQDFELEFDWKISPGGNSGIKYRIQDRVMLADEKKGQRFEDRVNASMKDRRKDRPAKGQEYVIGFEYQVLDNEKNPDARRGTNHQAGALYDMISPAKDATKPVGEFNHSRLLVKGDHVEHWLNGEKVVDGSLKDPGVAKGSAARWGTSSPVYDLLVNQPRKECQISVQNHNSDAWFKNIKIRKL</sequence>
<dbReference type="InParanoid" id="Q01UN1"/>
<feature type="domain" description="3-keto-alpha-glucoside-1,2-lyase/3-keto-2-hydroxy-glucal hydratase" evidence="1">
    <location>
        <begin position="9"/>
        <end position="241"/>
    </location>
</feature>
<dbReference type="HOGENOM" id="CLU_073042_0_0_0"/>
<organism evidence="2">
    <name type="scientific">Solibacter usitatus (strain Ellin6076)</name>
    <dbReference type="NCBI Taxonomy" id="234267"/>
    <lineage>
        <taxon>Bacteria</taxon>
        <taxon>Pseudomonadati</taxon>
        <taxon>Acidobacteriota</taxon>
        <taxon>Terriglobia</taxon>
        <taxon>Bryobacterales</taxon>
        <taxon>Solibacteraceae</taxon>
        <taxon>Candidatus Solibacter</taxon>
    </lineage>
</organism>
<reference evidence="2" key="1">
    <citation type="submission" date="2006-10" db="EMBL/GenBank/DDBJ databases">
        <title>Complete sequence of Solibacter usitatus Ellin6076.</title>
        <authorList>
            <consortium name="US DOE Joint Genome Institute"/>
            <person name="Copeland A."/>
            <person name="Lucas S."/>
            <person name="Lapidus A."/>
            <person name="Barry K."/>
            <person name="Detter J.C."/>
            <person name="Glavina del Rio T."/>
            <person name="Hammon N."/>
            <person name="Israni S."/>
            <person name="Dalin E."/>
            <person name="Tice H."/>
            <person name="Pitluck S."/>
            <person name="Thompson L.S."/>
            <person name="Brettin T."/>
            <person name="Bruce D."/>
            <person name="Han C."/>
            <person name="Tapia R."/>
            <person name="Gilna P."/>
            <person name="Schmutz J."/>
            <person name="Larimer F."/>
            <person name="Land M."/>
            <person name="Hauser L."/>
            <person name="Kyrpides N."/>
            <person name="Mikhailova N."/>
            <person name="Janssen P.H."/>
            <person name="Kuske C.R."/>
            <person name="Richardson P."/>
        </authorList>
    </citation>
    <scope>NUCLEOTIDE SEQUENCE</scope>
    <source>
        <strain evidence="2">Ellin6076</strain>
    </source>
</reference>
<dbReference type="KEGG" id="sus:Acid_5692"/>
<dbReference type="AlphaFoldDB" id="Q01UN1"/>
<dbReference type="Gene3D" id="2.60.120.560">
    <property type="entry name" value="Exo-inulinase, domain 1"/>
    <property type="match status" value="1"/>
</dbReference>